<evidence type="ECO:0000259" key="8">
    <source>
        <dbReference type="PROSITE" id="PS50850"/>
    </source>
</evidence>
<dbReference type="InterPro" id="IPR050820">
    <property type="entry name" value="MFS_Sugar_Transporter"/>
</dbReference>
<feature type="transmembrane region" description="Helical" evidence="7">
    <location>
        <begin position="12"/>
        <end position="32"/>
    </location>
</feature>
<protein>
    <submittedName>
        <fullName evidence="9">MFS transporter</fullName>
    </submittedName>
</protein>
<name>A0ABD4Q570_MYCTX</name>
<feature type="transmembrane region" description="Helical" evidence="7">
    <location>
        <begin position="41"/>
        <end position="58"/>
    </location>
</feature>
<comment type="caution">
    <text evidence="9">The sequence shown here is derived from an EMBL/GenBank/DDBJ whole genome shotgun (WGS) entry which is preliminary data.</text>
</comment>
<evidence type="ECO:0000256" key="5">
    <source>
        <dbReference type="ARBA" id="ARBA00022989"/>
    </source>
</evidence>
<dbReference type="EMBL" id="JAGIZI010000539">
    <property type="protein sequence ID" value="MBP0685773.1"/>
    <property type="molecule type" value="Genomic_DNA"/>
</dbReference>
<proteinExistence type="inferred from homology"/>
<evidence type="ECO:0000256" key="4">
    <source>
        <dbReference type="ARBA" id="ARBA00022692"/>
    </source>
</evidence>
<dbReference type="InterPro" id="IPR005828">
    <property type="entry name" value="MFS_sugar_transport-like"/>
</dbReference>
<dbReference type="GO" id="GO:0005886">
    <property type="term" value="C:plasma membrane"/>
    <property type="evidence" value="ECO:0007669"/>
    <property type="project" value="UniProtKB-SubCell"/>
</dbReference>
<sequence>SSALYLDSFWEGLVAASALIGIFFGGLLGGWLTDRLGRRRILFVGPTIFLVASLAHYWVASAEVLFALRLLIGIAVGIEYP</sequence>
<evidence type="ECO:0000313" key="9">
    <source>
        <dbReference type="EMBL" id="MBP0685773.1"/>
    </source>
</evidence>
<dbReference type="PANTHER" id="PTHR48023:SF4">
    <property type="entry name" value="D-XYLOSE-PROTON SYMPORTER-LIKE 2"/>
    <property type="match status" value="1"/>
</dbReference>
<dbReference type="AlphaFoldDB" id="A0ABD4Q570"/>
<dbReference type="Proteomes" id="UP000671119">
    <property type="component" value="Unassembled WGS sequence"/>
</dbReference>
<evidence type="ECO:0000256" key="6">
    <source>
        <dbReference type="ARBA" id="ARBA00023136"/>
    </source>
</evidence>
<dbReference type="PROSITE" id="PS50850">
    <property type="entry name" value="MFS"/>
    <property type="match status" value="1"/>
</dbReference>
<evidence type="ECO:0000256" key="3">
    <source>
        <dbReference type="ARBA" id="ARBA00022448"/>
    </source>
</evidence>
<comment type="similarity">
    <text evidence="2">Belongs to the major facilitator superfamily. Sugar transporter (TC 2.A.1.1) family.</text>
</comment>
<keyword evidence="3" id="KW-0813">Transport</keyword>
<accession>A0ABD4Q570</accession>
<dbReference type="Gene3D" id="1.20.1250.20">
    <property type="entry name" value="MFS general substrate transporter like domains"/>
    <property type="match status" value="1"/>
</dbReference>
<keyword evidence="6 7" id="KW-0472">Membrane</keyword>
<feature type="non-terminal residue" evidence="9">
    <location>
        <position position="1"/>
    </location>
</feature>
<feature type="domain" description="Major facilitator superfamily (MFS) profile" evidence="8">
    <location>
        <begin position="1"/>
        <end position="81"/>
    </location>
</feature>
<organism evidence="9 10">
    <name type="scientific">Mycobacterium tuberculosis</name>
    <dbReference type="NCBI Taxonomy" id="1773"/>
    <lineage>
        <taxon>Bacteria</taxon>
        <taxon>Bacillati</taxon>
        <taxon>Actinomycetota</taxon>
        <taxon>Actinomycetes</taxon>
        <taxon>Mycobacteriales</taxon>
        <taxon>Mycobacteriaceae</taxon>
        <taxon>Mycobacterium</taxon>
        <taxon>Mycobacterium tuberculosis complex</taxon>
    </lineage>
</organism>
<feature type="non-terminal residue" evidence="9">
    <location>
        <position position="81"/>
    </location>
</feature>
<dbReference type="SUPFAM" id="SSF103473">
    <property type="entry name" value="MFS general substrate transporter"/>
    <property type="match status" value="1"/>
</dbReference>
<dbReference type="InterPro" id="IPR020846">
    <property type="entry name" value="MFS_dom"/>
</dbReference>
<evidence type="ECO:0000313" key="10">
    <source>
        <dbReference type="Proteomes" id="UP000671119"/>
    </source>
</evidence>
<evidence type="ECO:0000256" key="2">
    <source>
        <dbReference type="ARBA" id="ARBA00010992"/>
    </source>
</evidence>
<comment type="subcellular location">
    <subcellularLocation>
        <location evidence="1">Cell membrane</location>
        <topology evidence="1">Multi-pass membrane protein</topology>
    </subcellularLocation>
</comment>
<dbReference type="Pfam" id="PF00083">
    <property type="entry name" value="Sugar_tr"/>
    <property type="match status" value="1"/>
</dbReference>
<evidence type="ECO:0000256" key="1">
    <source>
        <dbReference type="ARBA" id="ARBA00004651"/>
    </source>
</evidence>
<gene>
    <name evidence="9" type="ORF">J8J21_22260</name>
</gene>
<reference evidence="9 10" key="1">
    <citation type="submission" date="2021-03" db="EMBL/GenBank/DDBJ databases">
        <title>Whole Genome Sequencing of Mycobacterium tuberculosis clinical isolates from Arunachal Pradesh, India.</title>
        <authorList>
            <person name="Singh S."/>
            <person name="Mudliar S.R."/>
            <person name="Kulsum U."/>
            <person name="Rufai S.B."/>
            <person name="Singh P.K."/>
            <person name="Umpo M."/>
            <person name="Nyori M."/>
        </authorList>
    </citation>
    <scope>NUCLEOTIDE SEQUENCE [LARGE SCALE GENOMIC DNA]</scope>
    <source>
        <strain evidence="9 10">OMICS/BPL/0142/20/SP</strain>
    </source>
</reference>
<dbReference type="InterPro" id="IPR036259">
    <property type="entry name" value="MFS_trans_sf"/>
</dbReference>
<evidence type="ECO:0000256" key="7">
    <source>
        <dbReference type="SAM" id="Phobius"/>
    </source>
</evidence>
<keyword evidence="4 7" id="KW-0812">Transmembrane</keyword>
<dbReference type="PANTHER" id="PTHR48023">
    <property type="entry name" value="D-XYLOSE-PROTON SYMPORTER-LIKE 2"/>
    <property type="match status" value="1"/>
</dbReference>
<keyword evidence="5 7" id="KW-1133">Transmembrane helix</keyword>